<sequence length="185" mass="20659">MSLYYSMLDLHRQQVSDQMVAHPGSLRTCIYTHVYLFSSALASTMCRKAEEYFSGAARSSLPPLEDPCPVCYERKRDAPDPRVTGFQLILLYAIYIPSPLTSEHTGGQGSSRATGFLDQPIITCRLDYFKAEHPMSDFNQSGSVASWAGLLQIPKKIIVSLEFHAAHAYIMNCMTELQCPDQIGK</sequence>
<organism evidence="1 2">
    <name type="scientific">Salix purpurea</name>
    <name type="common">Purple osier willow</name>
    <dbReference type="NCBI Taxonomy" id="77065"/>
    <lineage>
        <taxon>Eukaryota</taxon>
        <taxon>Viridiplantae</taxon>
        <taxon>Streptophyta</taxon>
        <taxon>Embryophyta</taxon>
        <taxon>Tracheophyta</taxon>
        <taxon>Spermatophyta</taxon>
        <taxon>Magnoliopsida</taxon>
        <taxon>eudicotyledons</taxon>
        <taxon>Gunneridae</taxon>
        <taxon>Pentapetalae</taxon>
        <taxon>rosids</taxon>
        <taxon>fabids</taxon>
        <taxon>Malpighiales</taxon>
        <taxon>Salicaceae</taxon>
        <taxon>Saliceae</taxon>
        <taxon>Salix</taxon>
    </lineage>
</organism>
<reference evidence="1" key="2">
    <citation type="journal article" date="2023" name="Int. J. Mol. Sci.">
        <title>De Novo Assembly and Annotation of 11 Diverse Shrub Willow (Salix) Genomes Reveals Novel Gene Organization in Sex-Linked Regions.</title>
        <authorList>
            <person name="Hyden B."/>
            <person name="Feng K."/>
            <person name="Yates T.B."/>
            <person name="Jawdy S."/>
            <person name="Cereghino C."/>
            <person name="Smart L.B."/>
            <person name="Muchero W."/>
        </authorList>
    </citation>
    <scope>NUCLEOTIDE SEQUENCE</scope>
    <source>
        <tissue evidence="1">Shoot tip</tissue>
    </source>
</reference>
<comment type="caution">
    <text evidence="1">The sequence shown here is derived from an EMBL/GenBank/DDBJ whole genome shotgun (WGS) entry which is preliminary data.</text>
</comment>
<protein>
    <submittedName>
        <fullName evidence="1">Uncharacterized protein</fullName>
    </submittedName>
</protein>
<dbReference type="AlphaFoldDB" id="A0A9Q0QF51"/>
<proteinExistence type="predicted"/>
<keyword evidence="2" id="KW-1185">Reference proteome</keyword>
<dbReference type="Proteomes" id="UP001151532">
    <property type="component" value="Chromosome 3"/>
</dbReference>
<accession>A0A9Q0QF51</accession>
<evidence type="ECO:0000313" key="1">
    <source>
        <dbReference type="EMBL" id="KAJ6705281.1"/>
    </source>
</evidence>
<dbReference type="EMBL" id="JAPFFK010000016">
    <property type="protein sequence ID" value="KAJ6705281.1"/>
    <property type="molecule type" value="Genomic_DNA"/>
</dbReference>
<gene>
    <name evidence="1" type="ORF">OIU79_010063</name>
</gene>
<reference evidence="1" key="1">
    <citation type="submission" date="2022-11" db="EMBL/GenBank/DDBJ databases">
        <authorList>
            <person name="Hyden B.L."/>
            <person name="Feng K."/>
            <person name="Yates T."/>
            <person name="Jawdy S."/>
            <person name="Smart L.B."/>
            <person name="Muchero W."/>
        </authorList>
    </citation>
    <scope>NUCLEOTIDE SEQUENCE</scope>
    <source>
        <tissue evidence="1">Shoot tip</tissue>
    </source>
</reference>
<name>A0A9Q0QF51_SALPP</name>
<evidence type="ECO:0000313" key="2">
    <source>
        <dbReference type="Proteomes" id="UP001151532"/>
    </source>
</evidence>